<dbReference type="AlphaFoldDB" id="A0A7Y2REL8"/>
<evidence type="ECO:0000313" key="2">
    <source>
        <dbReference type="EMBL" id="NNH77387.1"/>
    </source>
</evidence>
<evidence type="ECO:0008006" key="4">
    <source>
        <dbReference type="Google" id="ProtNLM"/>
    </source>
</evidence>
<dbReference type="Proteomes" id="UP000569202">
    <property type="component" value="Unassembled WGS sequence"/>
</dbReference>
<feature type="transmembrane region" description="Helical" evidence="1">
    <location>
        <begin position="38"/>
        <end position="57"/>
    </location>
</feature>
<evidence type="ECO:0000256" key="1">
    <source>
        <dbReference type="SAM" id="Phobius"/>
    </source>
</evidence>
<protein>
    <recommendedName>
        <fullName evidence="4">Zinc ribbon domain-containing protein</fullName>
    </recommendedName>
</protein>
<keyword evidence="1" id="KW-0472">Membrane</keyword>
<proteinExistence type="predicted"/>
<keyword evidence="1" id="KW-0812">Transmembrane</keyword>
<sequence>MALINCPECNHQVSNTALDCPSCGTTLNKPTRSFIGKIFKWVFILFNLLMFVIAFKACGGASEVYTSSTNEYEQAGAAVGTTIGMGLILTFWVLIDVILGLFVLFTRPKR</sequence>
<accession>A0A7Y2REL8</accession>
<dbReference type="RefSeq" id="WP_171540231.1">
    <property type="nucleotide sequence ID" value="NZ_JABERL010000018.1"/>
</dbReference>
<name>A0A7Y2REL8_9GAMM</name>
<organism evidence="2 3">
    <name type="scientific">Acinetobacter terrae</name>
    <dbReference type="NCBI Taxonomy" id="2731247"/>
    <lineage>
        <taxon>Bacteria</taxon>
        <taxon>Pseudomonadati</taxon>
        <taxon>Pseudomonadota</taxon>
        <taxon>Gammaproteobacteria</taxon>
        <taxon>Moraxellales</taxon>
        <taxon>Moraxellaceae</taxon>
        <taxon>Acinetobacter</taxon>
        <taxon>Acinetobacter Taxon 24</taxon>
    </lineage>
</organism>
<evidence type="ECO:0000313" key="3">
    <source>
        <dbReference type="Proteomes" id="UP000569202"/>
    </source>
</evidence>
<dbReference type="EMBL" id="JABERL010000018">
    <property type="protein sequence ID" value="NNH77387.1"/>
    <property type="molecule type" value="Genomic_DNA"/>
</dbReference>
<feature type="transmembrane region" description="Helical" evidence="1">
    <location>
        <begin position="77"/>
        <end position="105"/>
    </location>
</feature>
<reference evidence="2 3" key="1">
    <citation type="submission" date="2020-04" db="EMBL/GenBank/DDBJ databases">
        <title>Acinetobacter Taxon 24.</title>
        <authorList>
            <person name="Nemec A."/>
            <person name="Radolfova-Krizova L."/>
            <person name="Higgins P.G."/>
            <person name="Spanelova P."/>
        </authorList>
    </citation>
    <scope>NUCLEOTIDE SEQUENCE [LARGE SCALE GENOMIC DNA]</scope>
    <source>
        <strain evidence="2 3">ANC 5380</strain>
    </source>
</reference>
<comment type="caution">
    <text evidence="2">The sequence shown here is derived from an EMBL/GenBank/DDBJ whole genome shotgun (WGS) entry which is preliminary data.</text>
</comment>
<keyword evidence="1" id="KW-1133">Transmembrane helix</keyword>
<gene>
    <name evidence="2" type="ORF">HLH17_06830</name>
</gene>